<dbReference type="Gene3D" id="3.50.50.60">
    <property type="entry name" value="FAD/NAD(P)-binding domain"/>
    <property type="match status" value="1"/>
</dbReference>
<proteinExistence type="inferred from homology"/>
<dbReference type="RefSeq" id="WP_203652828.1">
    <property type="nucleotide sequence ID" value="NZ_BONR01000001.1"/>
</dbReference>
<dbReference type="EMBL" id="BONR01000001">
    <property type="protein sequence ID" value="GIG53351.1"/>
    <property type="molecule type" value="Genomic_DNA"/>
</dbReference>
<name>A0A919UIF9_9MICO</name>
<dbReference type="SUPFAM" id="SSF51905">
    <property type="entry name" value="FAD/NAD(P)-binding domain"/>
    <property type="match status" value="2"/>
</dbReference>
<dbReference type="InterPro" id="IPR036188">
    <property type="entry name" value="FAD/NAD-bd_sf"/>
</dbReference>
<organism evidence="7 8">
    <name type="scientific">Demequina activiva</name>
    <dbReference type="NCBI Taxonomy" id="1582364"/>
    <lineage>
        <taxon>Bacteria</taxon>
        <taxon>Bacillati</taxon>
        <taxon>Actinomycetota</taxon>
        <taxon>Actinomycetes</taxon>
        <taxon>Micrococcales</taxon>
        <taxon>Demequinaceae</taxon>
        <taxon>Demequina</taxon>
    </lineage>
</organism>
<keyword evidence="4" id="KW-0274">FAD</keyword>
<dbReference type="PANTHER" id="PTHR23023">
    <property type="entry name" value="DIMETHYLANILINE MONOOXYGENASE"/>
    <property type="match status" value="1"/>
</dbReference>
<evidence type="ECO:0000313" key="7">
    <source>
        <dbReference type="EMBL" id="GIG53351.1"/>
    </source>
</evidence>
<dbReference type="InterPro" id="IPR050346">
    <property type="entry name" value="FMO-like"/>
</dbReference>
<keyword evidence="3" id="KW-0285">Flavoprotein</keyword>
<protein>
    <submittedName>
        <fullName evidence="7">Flavin-binding monooxygenase</fullName>
    </submittedName>
</protein>
<dbReference type="InterPro" id="IPR000960">
    <property type="entry name" value="Flavin_mOase"/>
</dbReference>
<keyword evidence="5" id="KW-0521">NADP</keyword>
<dbReference type="InterPro" id="IPR020946">
    <property type="entry name" value="Flavin_mOase-like"/>
</dbReference>
<comment type="similarity">
    <text evidence="1">Belongs to the FMO family.</text>
</comment>
<dbReference type="PRINTS" id="PR00370">
    <property type="entry name" value="FMOXYGENASE"/>
</dbReference>
<accession>A0A919UIF9</accession>
<evidence type="ECO:0000256" key="1">
    <source>
        <dbReference type="ARBA" id="ARBA00009183"/>
    </source>
</evidence>
<dbReference type="GO" id="GO:0004499">
    <property type="term" value="F:N,N-dimethylaniline monooxygenase activity"/>
    <property type="evidence" value="ECO:0007669"/>
    <property type="project" value="InterPro"/>
</dbReference>
<keyword evidence="6" id="KW-0560">Oxidoreductase</keyword>
<keyword evidence="8" id="KW-1185">Reference proteome</keyword>
<dbReference type="GO" id="GO:0050660">
    <property type="term" value="F:flavin adenine dinucleotide binding"/>
    <property type="evidence" value="ECO:0007669"/>
    <property type="project" value="InterPro"/>
</dbReference>
<reference evidence="7" key="1">
    <citation type="submission" date="2021-01" db="EMBL/GenBank/DDBJ databases">
        <title>Whole genome shotgun sequence of Demequina activiva NBRC 110675.</title>
        <authorList>
            <person name="Komaki H."/>
            <person name="Tamura T."/>
        </authorList>
    </citation>
    <scope>NUCLEOTIDE SEQUENCE</scope>
    <source>
        <strain evidence="7">NBRC 110675</strain>
    </source>
</reference>
<comment type="similarity">
    <text evidence="2">Belongs to the FAD-binding monooxygenase family.</text>
</comment>
<gene>
    <name evidence="7" type="ORF">Dac01nite_01030</name>
</gene>
<dbReference type="Pfam" id="PF00743">
    <property type="entry name" value="FMO-like"/>
    <property type="match status" value="1"/>
</dbReference>
<evidence type="ECO:0000313" key="8">
    <source>
        <dbReference type="Proteomes" id="UP000652354"/>
    </source>
</evidence>
<evidence type="ECO:0000256" key="6">
    <source>
        <dbReference type="ARBA" id="ARBA00023002"/>
    </source>
</evidence>
<evidence type="ECO:0000256" key="5">
    <source>
        <dbReference type="ARBA" id="ARBA00022857"/>
    </source>
</evidence>
<dbReference type="Proteomes" id="UP000652354">
    <property type="component" value="Unassembled WGS sequence"/>
</dbReference>
<dbReference type="AlphaFoldDB" id="A0A919UIF9"/>
<evidence type="ECO:0000256" key="4">
    <source>
        <dbReference type="ARBA" id="ARBA00022827"/>
    </source>
</evidence>
<dbReference type="GO" id="GO:0050661">
    <property type="term" value="F:NADP binding"/>
    <property type="evidence" value="ECO:0007669"/>
    <property type="project" value="InterPro"/>
</dbReference>
<comment type="caution">
    <text evidence="7">The sequence shown here is derived from an EMBL/GenBank/DDBJ whole genome shotgun (WGS) entry which is preliminary data.</text>
</comment>
<keyword evidence="7" id="KW-0503">Monooxygenase</keyword>
<evidence type="ECO:0000256" key="3">
    <source>
        <dbReference type="ARBA" id="ARBA00022630"/>
    </source>
</evidence>
<evidence type="ECO:0000256" key="2">
    <source>
        <dbReference type="ARBA" id="ARBA00010139"/>
    </source>
</evidence>
<sequence>MTPQPSAPGDTLIVGAGPAGLAAARALREHDLPFTHVERHGDVGGIWDIDNPGSPMYDSAHFISSKTLSGFSGFPMPEHYPDYPSHRQILSYLRDFAQHYGLTERIRFHQTVTTISRDAATGEYLATYADGSRTSHRNVVAASGVQWEPNVIDVPGFTGEVRHSVTYRSAEELRGRRVLIVGAGNSGCDIACDAARAADSAAISMRRGYWFIPKHIFGMPVDVFAASGPALPMRVEQAVFGRMLRVINGDVTRLGLQAPDHRLFETHPILNSQLLHHLQHGDITARPAIAAADGETVTFTDGTREDVDLILLATGYRHSVPYAQQLYGEGQHPDLYLTAFGRTPGLFGLGFVETNAGAYRHMEELAEMIASHLWDREHRPAQYARFERHIREDRPDLSGGIEFVDSPRHQGYVDSATLHRYCRAVARRMGWSLTPGA</sequence>